<proteinExistence type="predicted"/>
<evidence type="ECO:0000256" key="2">
    <source>
        <dbReference type="PROSITE-ProRule" id="PRU00708"/>
    </source>
</evidence>
<dbReference type="Proteomes" id="UP001295423">
    <property type="component" value="Unassembled WGS sequence"/>
</dbReference>
<dbReference type="NCBIfam" id="TIGR00756">
    <property type="entry name" value="PPR"/>
    <property type="match status" value="2"/>
</dbReference>
<dbReference type="EMBL" id="CAKOGP040001002">
    <property type="protein sequence ID" value="CAJ1941407.1"/>
    <property type="molecule type" value="Genomic_DNA"/>
</dbReference>
<gene>
    <name evidence="4" type="ORF">CYCCA115_LOCUS7506</name>
</gene>
<dbReference type="PROSITE" id="PS51375">
    <property type="entry name" value="PPR"/>
    <property type="match status" value="2"/>
</dbReference>
<accession>A0AAD2CP41</accession>
<organism evidence="4 5">
    <name type="scientific">Cylindrotheca closterium</name>
    <dbReference type="NCBI Taxonomy" id="2856"/>
    <lineage>
        <taxon>Eukaryota</taxon>
        <taxon>Sar</taxon>
        <taxon>Stramenopiles</taxon>
        <taxon>Ochrophyta</taxon>
        <taxon>Bacillariophyta</taxon>
        <taxon>Bacillariophyceae</taxon>
        <taxon>Bacillariophycidae</taxon>
        <taxon>Bacillariales</taxon>
        <taxon>Bacillariaceae</taxon>
        <taxon>Cylindrotheca</taxon>
    </lineage>
</organism>
<dbReference type="PANTHER" id="PTHR47942">
    <property type="entry name" value="TETRATRICOPEPTIDE REPEAT (TPR)-LIKE SUPERFAMILY PROTEIN-RELATED"/>
    <property type="match status" value="1"/>
</dbReference>
<dbReference type="InterPro" id="IPR051222">
    <property type="entry name" value="PPR/CCM1_RNA-binding"/>
</dbReference>
<dbReference type="Gene3D" id="1.25.40.10">
    <property type="entry name" value="Tetratricopeptide repeat domain"/>
    <property type="match status" value="5"/>
</dbReference>
<feature type="chain" id="PRO_5042163969" description="Pentacotripeptide-repeat region of PRORP domain-containing protein" evidence="3">
    <location>
        <begin position="19"/>
        <end position="800"/>
    </location>
</feature>
<feature type="signal peptide" evidence="3">
    <location>
        <begin position="1"/>
        <end position="18"/>
    </location>
</feature>
<reference evidence="4" key="1">
    <citation type="submission" date="2023-08" db="EMBL/GenBank/DDBJ databases">
        <authorList>
            <person name="Audoor S."/>
            <person name="Bilcke G."/>
        </authorList>
    </citation>
    <scope>NUCLEOTIDE SEQUENCE</scope>
</reference>
<evidence type="ECO:0000256" key="1">
    <source>
        <dbReference type="ARBA" id="ARBA00022737"/>
    </source>
</evidence>
<feature type="repeat" description="PPR" evidence="2">
    <location>
        <begin position="406"/>
        <end position="443"/>
    </location>
</feature>
<dbReference type="InterPro" id="IPR002885">
    <property type="entry name" value="PPR_rpt"/>
</dbReference>
<sequence length="800" mass="88642">MRPTSLFAVFCFLIRTQAFVLENGWIGSSSRFGKISKPLALQPTNVCPSTSQDEVLYRCNKLGQSSIEEIEQILDESSDGAGSLRSSIIDQVFPMMLSLCRSESTDAAVRVDKLLNRLEMEMNAGNENVALTNKHYTIAIVAWGKAGNADAPERAEMIMERLKRQGESSPGLKPTRVTYNALMNANAKLDNHERITALLDEMENKDIYPATIDFNVLLSVYGRLGRPRDAEQIVQGMIDRSQQLSLGQQCYPDLYSYNMLLNAWSRSSESNRGKRAEDIINYLCDHSECSFSPDKNTYLAAVSALVHSGEKNVIQRVERLVNKAKSTGIDSDVFLESQLLDAYASCSSPGSASKAEAHLNALQAKGIANTVSFNTVLKAWKASNDPNSQKRAEILLGRMKELGFVNTISYSTLISTYAKKGNVDSAERADAMLSEMSAMGLAPNVWTLNSVMSAWVRCRQIRRAENILDRMEQGVYAGRGEDSRTGTVAPNVVSYTTLMNGWAKSKDPKSFEKTGDVFRRMVQAYNDGNTLAQPNLFSFVTLIDSLVRSKTKRAAEKAESVLFEMYEDYKDGNLDAKPNAKLVSIVIECWQKSRENDSGERAEALLNWLIDINEVENDEELMPNEFTFTSTISAWGKTRKFGKAARARSILSKMIKMHQNGVIKAKPNVHAYTAVINSCAYCENDLLEKRDALQIAVKTYKELVASEHAKPNQVTFATLLTALRNLMPAGEKRAAAAKTVFQHCADAGLVTELVLKRLQSTLSADQLVDIVGGNAISSHGTVNTANLPESWTKNTVYERR</sequence>
<evidence type="ECO:0008006" key="6">
    <source>
        <dbReference type="Google" id="ProtNLM"/>
    </source>
</evidence>
<keyword evidence="3" id="KW-0732">Signal</keyword>
<protein>
    <recommendedName>
        <fullName evidence="6">Pentacotripeptide-repeat region of PRORP domain-containing protein</fullName>
    </recommendedName>
</protein>
<dbReference type="InterPro" id="IPR011990">
    <property type="entry name" value="TPR-like_helical_dom_sf"/>
</dbReference>
<feature type="repeat" description="PPR" evidence="2">
    <location>
        <begin position="175"/>
        <end position="209"/>
    </location>
</feature>
<evidence type="ECO:0000313" key="5">
    <source>
        <dbReference type="Proteomes" id="UP001295423"/>
    </source>
</evidence>
<evidence type="ECO:0000256" key="3">
    <source>
        <dbReference type="SAM" id="SignalP"/>
    </source>
</evidence>
<dbReference type="PANTHER" id="PTHR47942:SF63">
    <property type="entry name" value="PENTATRICOPEPTIDE REPEAT-CONTAINING PROTEIN"/>
    <property type="match status" value="1"/>
</dbReference>
<keyword evidence="1" id="KW-0677">Repeat</keyword>
<keyword evidence="5" id="KW-1185">Reference proteome</keyword>
<dbReference type="AlphaFoldDB" id="A0AAD2CP41"/>
<evidence type="ECO:0000313" key="4">
    <source>
        <dbReference type="EMBL" id="CAJ1941407.1"/>
    </source>
</evidence>
<dbReference type="Pfam" id="PF13812">
    <property type="entry name" value="PPR_3"/>
    <property type="match status" value="2"/>
</dbReference>
<comment type="caution">
    <text evidence="4">The sequence shown here is derived from an EMBL/GenBank/DDBJ whole genome shotgun (WGS) entry which is preliminary data.</text>
</comment>
<name>A0AAD2CP41_9STRA</name>